<accession>A0A0A9ARM8</accession>
<sequence length="18" mass="2021">MAPRHVPHHHPAPRANVP</sequence>
<protein>
    <submittedName>
        <fullName evidence="1">Uncharacterized protein</fullName>
    </submittedName>
</protein>
<evidence type="ECO:0000313" key="1">
    <source>
        <dbReference type="EMBL" id="JAD52513.1"/>
    </source>
</evidence>
<reference evidence="1" key="2">
    <citation type="journal article" date="2015" name="Data Brief">
        <title>Shoot transcriptome of the giant reed, Arundo donax.</title>
        <authorList>
            <person name="Barrero R.A."/>
            <person name="Guerrero F.D."/>
            <person name="Moolhuijzen P."/>
            <person name="Goolsby J.A."/>
            <person name="Tidwell J."/>
            <person name="Bellgard S.E."/>
            <person name="Bellgard M.I."/>
        </authorList>
    </citation>
    <scope>NUCLEOTIDE SEQUENCE</scope>
    <source>
        <tissue evidence="1">Shoot tissue taken approximately 20 cm above the soil surface</tissue>
    </source>
</reference>
<dbReference type="AlphaFoldDB" id="A0A0A9ARM8"/>
<organism evidence="1">
    <name type="scientific">Arundo donax</name>
    <name type="common">Giant reed</name>
    <name type="synonym">Donax arundinaceus</name>
    <dbReference type="NCBI Taxonomy" id="35708"/>
    <lineage>
        <taxon>Eukaryota</taxon>
        <taxon>Viridiplantae</taxon>
        <taxon>Streptophyta</taxon>
        <taxon>Embryophyta</taxon>
        <taxon>Tracheophyta</taxon>
        <taxon>Spermatophyta</taxon>
        <taxon>Magnoliopsida</taxon>
        <taxon>Liliopsida</taxon>
        <taxon>Poales</taxon>
        <taxon>Poaceae</taxon>
        <taxon>PACMAD clade</taxon>
        <taxon>Arundinoideae</taxon>
        <taxon>Arundineae</taxon>
        <taxon>Arundo</taxon>
    </lineage>
</organism>
<dbReference type="EMBL" id="GBRH01245382">
    <property type="protein sequence ID" value="JAD52513.1"/>
    <property type="molecule type" value="Transcribed_RNA"/>
</dbReference>
<name>A0A0A9ARM8_ARUDO</name>
<proteinExistence type="predicted"/>
<reference evidence="1" key="1">
    <citation type="submission" date="2014-09" db="EMBL/GenBank/DDBJ databases">
        <authorList>
            <person name="Magalhaes I.L.F."/>
            <person name="Oliveira U."/>
            <person name="Santos F.R."/>
            <person name="Vidigal T.H.D.A."/>
            <person name="Brescovit A.D."/>
            <person name="Santos A.J."/>
        </authorList>
    </citation>
    <scope>NUCLEOTIDE SEQUENCE</scope>
    <source>
        <tissue evidence="1">Shoot tissue taken approximately 20 cm above the soil surface</tissue>
    </source>
</reference>